<name>A0A7W1WQ97_9BACL</name>
<sequence length="60" mass="7043">MPIDRTRYLSEKQIILLHDFVMDLFAPPGNIRGVKDYHGLRSLIQGIKQPWYEDIHHKAA</sequence>
<dbReference type="Proteomes" id="UP000535491">
    <property type="component" value="Unassembled WGS sequence"/>
</dbReference>
<accession>A0A7W1WQ97</accession>
<dbReference type="EMBL" id="JACEIQ010000005">
    <property type="protein sequence ID" value="MBA4494047.1"/>
    <property type="molecule type" value="Genomic_DNA"/>
</dbReference>
<reference evidence="1 2" key="1">
    <citation type="submission" date="2020-07" db="EMBL/GenBank/DDBJ databases">
        <authorList>
            <person name="Feng H."/>
        </authorList>
    </citation>
    <scope>NUCLEOTIDE SEQUENCE [LARGE SCALE GENOMIC DNA]</scope>
    <source>
        <strain evidence="2">s-10</strain>
    </source>
</reference>
<keyword evidence="2" id="KW-1185">Reference proteome</keyword>
<protein>
    <submittedName>
        <fullName evidence="1">Uncharacterized protein</fullName>
    </submittedName>
</protein>
<dbReference type="AlphaFoldDB" id="A0A7W1WQ97"/>
<evidence type="ECO:0000313" key="1">
    <source>
        <dbReference type="EMBL" id="MBA4494047.1"/>
    </source>
</evidence>
<proteinExistence type="predicted"/>
<comment type="caution">
    <text evidence="1">The sequence shown here is derived from an EMBL/GenBank/DDBJ whole genome shotgun (WGS) entry which is preliminary data.</text>
</comment>
<dbReference type="RefSeq" id="WP_181751291.1">
    <property type="nucleotide sequence ID" value="NZ_JACEIQ010000005.1"/>
</dbReference>
<gene>
    <name evidence="1" type="ORF">H1191_06980</name>
</gene>
<organism evidence="1 2">
    <name type="scientific">Paenactinomyces guangxiensis</name>
    <dbReference type="NCBI Taxonomy" id="1490290"/>
    <lineage>
        <taxon>Bacteria</taxon>
        <taxon>Bacillati</taxon>
        <taxon>Bacillota</taxon>
        <taxon>Bacilli</taxon>
        <taxon>Bacillales</taxon>
        <taxon>Thermoactinomycetaceae</taxon>
        <taxon>Paenactinomyces</taxon>
    </lineage>
</organism>
<evidence type="ECO:0000313" key="2">
    <source>
        <dbReference type="Proteomes" id="UP000535491"/>
    </source>
</evidence>